<dbReference type="Proteomes" id="UP001530315">
    <property type="component" value="Unassembled WGS sequence"/>
</dbReference>
<evidence type="ECO:0000313" key="7">
    <source>
        <dbReference type="Proteomes" id="UP001530315"/>
    </source>
</evidence>
<evidence type="ECO:0000256" key="4">
    <source>
        <dbReference type="SAM" id="MobiDB-lite"/>
    </source>
</evidence>
<feature type="compositionally biased region" description="Basic residues" evidence="4">
    <location>
        <begin position="1"/>
        <end position="11"/>
    </location>
</feature>
<dbReference type="AlphaFoldDB" id="A0ABD3Q3R1"/>
<dbReference type="Gene3D" id="1.25.10.10">
    <property type="entry name" value="Leucine-rich Repeat Variant"/>
    <property type="match status" value="2"/>
</dbReference>
<protein>
    <recommendedName>
        <fullName evidence="5">CPL domain-containing protein</fullName>
    </recommendedName>
</protein>
<dbReference type="InterPro" id="IPR040059">
    <property type="entry name" value="PUM3"/>
</dbReference>
<accession>A0ABD3Q3R1</accession>
<sequence>MAASKTFHKNKQSSSASDSSSKKRKYDGGYNKNKADGIRNKNNDSSQSPCNKKRALKAERQSHRKHAPVVRSAKTIWNELRIKTNDKQTIDGLCAELHALLRGKCMEVAMQHDASRCVQGVLQFGTEKQRREVVTELCADGSTGSDDKKNEQKINLAELCKIQYAHFVVLKMIKYCARDEICVKMIVKSLKKQMTKLAIHSVASRVVELLFATFPPKFTAPLKLELYGPQYALFASSTADPPPHTLDGKANAGRPSNSMPTLASFIANNPDKREATLVHLQALLQKGLDKSLVGFAYFHSLLHDHVSIASPGDVRSFLAPALADHALHLLSTRHGTRVVCECVAYGTVKDRKRMIKCLKGYARSSLLHRDAYLAILRLCDVMDDTVLVNKMLFTELHQNSSDDSKKGSGGDDKNGDEEGPSPILDLVLSETGSKLFLLLLVSKDEMQSSNEDEDETKSAAIANTPRWQKYFDPYELSVLHCNPTIIENGDDVVPTSKKADETRRQELVVYLKELLVEVCSKHAEELLRSKPGSRVLMEVCESYPSAELFIAIVEACAPDNNNDNAKKDEGGKNSSAHLPIFEDTVGHLTLKHIFLSESKKDLDDDDDGSTLARTFYSKFQESLGDIACSNRGAFVLSALMQTCVGGNVREALRDHEKNIAKLANGRGKEKKKLAGCGILLELLNKA</sequence>
<keyword evidence="2" id="KW-0694">RNA-binding</keyword>
<keyword evidence="7" id="KW-1185">Reference proteome</keyword>
<organism evidence="6 7">
    <name type="scientific">Stephanodiscus triporus</name>
    <dbReference type="NCBI Taxonomy" id="2934178"/>
    <lineage>
        <taxon>Eukaryota</taxon>
        <taxon>Sar</taxon>
        <taxon>Stramenopiles</taxon>
        <taxon>Ochrophyta</taxon>
        <taxon>Bacillariophyta</taxon>
        <taxon>Coscinodiscophyceae</taxon>
        <taxon>Thalassiosirophycidae</taxon>
        <taxon>Stephanodiscales</taxon>
        <taxon>Stephanodiscaceae</taxon>
        <taxon>Stephanodiscus</taxon>
    </lineage>
</organism>
<dbReference type="Pfam" id="PF08144">
    <property type="entry name" value="CPL"/>
    <property type="match status" value="1"/>
</dbReference>
<evidence type="ECO:0000256" key="3">
    <source>
        <dbReference type="PROSITE-ProRule" id="PRU00317"/>
    </source>
</evidence>
<feature type="domain" description="CPL" evidence="5">
    <location>
        <begin position="484"/>
        <end position="598"/>
    </location>
</feature>
<dbReference type="GO" id="GO:0003723">
    <property type="term" value="F:RNA binding"/>
    <property type="evidence" value="ECO:0007669"/>
    <property type="project" value="UniProtKB-KW"/>
</dbReference>
<name>A0ABD3Q3R1_9STRA</name>
<evidence type="ECO:0000313" key="6">
    <source>
        <dbReference type="EMBL" id="KAL3794591.1"/>
    </source>
</evidence>
<dbReference type="SUPFAM" id="SSF48371">
    <property type="entry name" value="ARM repeat"/>
    <property type="match status" value="1"/>
</dbReference>
<evidence type="ECO:0000256" key="1">
    <source>
        <dbReference type="ARBA" id="ARBA00022737"/>
    </source>
</evidence>
<feature type="repeat" description="Pumilio" evidence="3">
    <location>
        <begin position="321"/>
        <end position="356"/>
    </location>
</feature>
<dbReference type="EMBL" id="JALLAZ020000462">
    <property type="protein sequence ID" value="KAL3794591.1"/>
    <property type="molecule type" value="Genomic_DNA"/>
</dbReference>
<gene>
    <name evidence="6" type="ORF">ACHAW5_010580</name>
</gene>
<dbReference type="PANTHER" id="PTHR13389:SF0">
    <property type="entry name" value="PUMILIO HOMOLOG 3"/>
    <property type="match status" value="1"/>
</dbReference>
<dbReference type="SMART" id="SM00025">
    <property type="entry name" value="Pumilio"/>
    <property type="match status" value="5"/>
</dbReference>
<feature type="region of interest" description="Disordered" evidence="4">
    <location>
        <begin position="399"/>
        <end position="423"/>
    </location>
</feature>
<evidence type="ECO:0000259" key="5">
    <source>
        <dbReference type="Pfam" id="PF08144"/>
    </source>
</evidence>
<dbReference type="InterPro" id="IPR016024">
    <property type="entry name" value="ARM-type_fold"/>
</dbReference>
<dbReference type="InterPro" id="IPR012959">
    <property type="entry name" value="CPL_dom"/>
</dbReference>
<dbReference type="InterPro" id="IPR011989">
    <property type="entry name" value="ARM-like"/>
</dbReference>
<evidence type="ECO:0000256" key="2">
    <source>
        <dbReference type="ARBA" id="ARBA00022884"/>
    </source>
</evidence>
<feature type="compositionally biased region" description="Basic and acidic residues" evidence="4">
    <location>
        <begin position="400"/>
        <end position="413"/>
    </location>
</feature>
<keyword evidence="1" id="KW-0677">Repeat</keyword>
<reference evidence="6 7" key="1">
    <citation type="submission" date="2024-10" db="EMBL/GenBank/DDBJ databases">
        <title>Updated reference genomes for cyclostephanoid diatoms.</title>
        <authorList>
            <person name="Roberts W.R."/>
            <person name="Alverson A.J."/>
        </authorList>
    </citation>
    <scope>NUCLEOTIDE SEQUENCE [LARGE SCALE GENOMIC DNA]</scope>
    <source>
        <strain evidence="6 7">AJA276-08</strain>
    </source>
</reference>
<feature type="compositionally biased region" description="Basic and acidic residues" evidence="4">
    <location>
        <begin position="33"/>
        <end position="42"/>
    </location>
</feature>
<dbReference type="PANTHER" id="PTHR13389">
    <property type="entry name" value="PUMILIO HOMOLOG 3"/>
    <property type="match status" value="1"/>
</dbReference>
<comment type="caution">
    <text evidence="6">The sequence shown here is derived from an EMBL/GenBank/DDBJ whole genome shotgun (WGS) entry which is preliminary data.</text>
</comment>
<dbReference type="InterPro" id="IPR001313">
    <property type="entry name" value="Pumilio_RNA-bd_rpt"/>
</dbReference>
<feature type="region of interest" description="Disordered" evidence="4">
    <location>
        <begin position="1"/>
        <end position="70"/>
    </location>
</feature>
<proteinExistence type="predicted"/>
<dbReference type="PROSITE" id="PS50302">
    <property type="entry name" value="PUM"/>
    <property type="match status" value="1"/>
</dbReference>